<evidence type="ECO:0000256" key="5">
    <source>
        <dbReference type="ARBA" id="ARBA00022553"/>
    </source>
</evidence>
<evidence type="ECO:0000256" key="6">
    <source>
        <dbReference type="ARBA" id="ARBA00022566"/>
    </source>
</evidence>
<comment type="similarity">
    <text evidence="2">Belongs to the cAMP-dependent kinase regulatory chain family.</text>
</comment>
<dbReference type="InterPro" id="IPR014710">
    <property type="entry name" value="RmlC-like_jellyroll"/>
</dbReference>
<dbReference type="GO" id="GO:0005829">
    <property type="term" value="C:cytosol"/>
    <property type="evidence" value="ECO:0007669"/>
    <property type="project" value="TreeGrafter"/>
</dbReference>
<evidence type="ECO:0000256" key="9">
    <source>
        <dbReference type="ARBA" id="ARBA00022824"/>
    </source>
</evidence>
<evidence type="ECO:0000256" key="7">
    <source>
        <dbReference type="ARBA" id="ARBA00022692"/>
    </source>
</evidence>
<dbReference type="GO" id="GO:0030552">
    <property type="term" value="F:cAMP binding"/>
    <property type="evidence" value="ECO:0007669"/>
    <property type="project" value="UniProtKB-KW"/>
</dbReference>
<dbReference type="Pfam" id="PF00027">
    <property type="entry name" value="cNMP_binding"/>
    <property type="match status" value="2"/>
</dbReference>
<dbReference type="EC" id="3.1.1.5" evidence="4"/>
<dbReference type="AlphaFoldDB" id="A0A7D9KZZ1"/>
<reference evidence="16" key="1">
    <citation type="submission" date="2020-04" db="EMBL/GenBank/DDBJ databases">
        <authorList>
            <person name="Alioto T."/>
            <person name="Alioto T."/>
            <person name="Gomez Garrido J."/>
        </authorList>
    </citation>
    <scope>NUCLEOTIDE SEQUENCE</scope>
    <source>
        <strain evidence="16">A484AB</strain>
    </source>
</reference>
<evidence type="ECO:0000256" key="2">
    <source>
        <dbReference type="ARBA" id="ARBA00005753"/>
    </source>
</evidence>
<protein>
    <recommendedName>
        <fullName evidence="4">lysophospholipase</fullName>
        <ecNumber evidence="4">3.1.1.5</ecNumber>
    </recommendedName>
</protein>
<keyword evidence="17" id="KW-1185">Reference proteome</keyword>
<dbReference type="OrthoDB" id="5957340at2759"/>
<keyword evidence="10" id="KW-0442">Lipid degradation</keyword>
<dbReference type="PANTHER" id="PTHR11635">
    <property type="entry name" value="CAMP-DEPENDENT PROTEIN KINASE REGULATORY CHAIN"/>
    <property type="match status" value="1"/>
</dbReference>
<evidence type="ECO:0000256" key="3">
    <source>
        <dbReference type="ARBA" id="ARBA00006636"/>
    </source>
</evidence>
<dbReference type="CDD" id="cd00038">
    <property type="entry name" value="CAP_ED"/>
    <property type="match status" value="2"/>
</dbReference>
<evidence type="ECO:0000256" key="14">
    <source>
        <dbReference type="ARBA" id="ARBA00023149"/>
    </source>
</evidence>
<dbReference type="InterPro" id="IPR050503">
    <property type="entry name" value="cAMP-dep_PK_reg_su-like"/>
</dbReference>
<dbReference type="GO" id="GO:0034236">
    <property type="term" value="F:protein kinase A catalytic subunit binding"/>
    <property type="evidence" value="ECO:0007669"/>
    <property type="project" value="TreeGrafter"/>
</dbReference>
<evidence type="ECO:0000256" key="1">
    <source>
        <dbReference type="ARBA" id="ARBA00004389"/>
    </source>
</evidence>
<dbReference type="FunFam" id="2.60.120.10:FF:000010">
    <property type="entry name" value="neuropathy target esterase isoform X1"/>
    <property type="match status" value="1"/>
</dbReference>
<evidence type="ECO:0000256" key="8">
    <source>
        <dbReference type="ARBA" id="ARBA00022801"/>
    </source>
</evidence>
<evidence type="ECO:0000259" key="15">
    <source>
        <dbReference type="PROSITE" id="PS50042"/>
    </source>
</evidence>
<dbReference type="GO" id="GO:0004862">
    <property type="term" value="F:cAMP-dependent protein kinase inhibitor activity"/>
    <property type="evidence" value="ECO:0007669"/>
    <property type="project" value="TreeGrafter"/>
</dbReference>
<dbReference type="InterPro" id="IPR000595">
    <property type="entry name" value="cNMP-bd_dom"/>
</dbReference>
<dbReference type="GO" id="GO:0005952">
    <property type="term" value="C:cAMP-dependent protein kinase complex"/>
    <property type="evidence" value="ECO:0007669"/>
    <property type="project" value="InterPro"/>
</dbReference>
<keyword evidence="13" id="KW-0472">Membrane</keyword>
<keyword evidence="7" id="KW-0812">Transmembrane</keyword>
<dbReference type="PANTHER" id="PTHR11635:SF165">
    <property type="entry name" value="CAMP_CGMP-DEPENDENT 3',5'-CAMP_CGMP PHOSPHODIESTERASE B"/>
    <property type="match status" value="1"/>
</dbReference>
<gene>
    <name evidence="16" type="ORF">PACLA_8A025872</name>
</gene>
<evidence type="ECO:0000256" key="4">
    <source>
        <dbReference type="ARBA" id="ARBA00013274"/>
    </source>
</evidence>
<dbReference type="SMART" id="SM00100">
    <property type="entry name" value="cNMP"/>
    <property type="match status" value="2"/>
</dbReference>
<dbReference type="InterPro" id="IPR018490">
    <property type="entry name" value="cNMP-bd_dom_sf"/>
</dbReference>
<evidence type="ECO:0000256" key="11">
    <source>
        <dbReference type="ARBA" id="ARBA00022989"/>
    </source>
</evidence>
<keyword evidence="14" id="KW-0114">cAMP</keyword>
<dbReference type="GO" id="GO:0016042">
    <property type="term" value="P:lipid catabolic process"/>
    <property type="evidence" value="ECO:0007669"/>
    <property type="project" value="UniProtKB-KW"/>
</dbReference>
<organism evidence="16 17">
    <name type="scientific">Paramuricea clavata</name>
    <name type="common">Red gorgonian</name>
    <name type="synonym">Violescent sea-whip</name>
    <dbReference type="NCBI Taxonomy" id="317549"/>
    <lineage>
        <taxon>Eukaryota</taxon>
        <taxon>Metazoa</taxon>
        <taxon>Cnidaria</taxon>
        <taxon>Anthozoa</taxon>
        <taxon>Octocorallia</taxon>
        <taxon>Malacalcyonacea</taxon>
        <taxon>Plexauridae</taxon>
        <taxon>Paramuricea</taxon>
    </lineage>
</organism>
<keyword evidence="6" id="KW-0547">Nucleotide-binding</keyword>
<feature type="non-terminal residue" evidence="16">
    <location>
        <position position="329"/>
    </location>
</feature>
<keyword evidence="11" id="KW-1133">Transmembrane helix</keyword>
<dbReference type="GO" id="GO:0005789">
    <property type="term" value="C:endoplasmic reticulum membrane"/>
    <property type="evidence" value="ECO:0007669"/>
    <property type="project" value="UniProtKB-SubCell"/>
</dbReference>
<keyword evidence="8" id="KW-0378">Hydrolase</keyword>
<sequence length="329" mass="36324">MQNQSLFNLNELEATDTREKLRLNFHSLSVCTMDRRTSPINVNQEKDESLLDDVLCSAVIPKGTLLVTQGEVDCSVYFLISGCLQVSQKDMDSSEENVLYVTHPGEFVGSLSVITGEPSLFTIKAVKFCQLGVLSKSDIYGILLQRPRVILNLSSTLTSRLTPLVRNIDYALDWVHMEAGRAIYRQGDESDCLYIVLNGRLRSVVTQNKKKELVGEHGRGELVGVVEALTQNPRMATVHAVRDTEVAILPDGLLNVIKHKYPQVVSRLIHLLGESILSPMKAMQLEHSGEASEVGTNLGTIAIVQASDEVPLSNFAFELSLALNSIENF</sequence>
<comment type="caution">
    <text evidence="16">The sequence shown here is derived from an EMBL/GenBank/DDBJ whole genome shotgun (WGS) entry which is preliminary data.</text>
</comment>
<comment type="subcellular location">
    <subcellularLocation>
        <location evidence="1">Endoplasmic reticulum membrane</location>
        <topology evidence="1">Single-pass membrane protein</topology>
    </subcellularLocation>
</comment>
<keyword evidence="5" id="KW-0597">Phosphoprotein</keyword>
<dbReference type="Gene3D" id="2.60.120.10">
    <property type="entry name" value="Jelly Rolls"/>
    <property type="match status" value="2"/>
</dbReference>
<dbReference type="EMBL" id="CACRXK020012729">
    <property type="protein sequence ID" value="CAB4023877.1"/>
    <property type="molecule type" value="Genomic_DNA"/>
</dbReference>
<dbReference type="Proteomes" id="UP001152795">
    <property type="component" value="Unassembled WGS sequence"/>
</dbReference>
<dbReference type="SUPFAM" id="SSF51206">
    <property type="entry name" value="cAMP-binding domain-like"/>
    <property type="match status" value="2"/>
</dbReference>
<dbReference type="FunFam" id="2.60.120.10:FF:000022">
    <property type="entry name" value="Patatin like phospholipase domain containing 7"/>
    <property type="match status" value="1"/>
</dbReference>
<dbReference type="PROSITE" id="PS50042">
    <property type="entry name" value="CNMP_BINDING_3"/>
    <property type="match status" value="2"/>
</dbReference>
<accession>A0A7D9KZZ1</accession>
<keyword evidence="12" id="KW-0443">Lipid metabolism</keyword>
<evidence type="ECO:0000256" key="12">
    <source>
        <dbReference type="ARBA" id="ARBA00023098"/>
    </source>
</evidence>
<evidence type="ECO:0000313" key="16">
    <source>
        <dbReference type="EMBL" id="CAB4023877.1"/>
    </source>
</evidence>
<evidence type="ECO:0000256" key="13">
    <source>
        <dbReference type="ARBA" id="ARBA00023136"/>
    </source>
</evidence>
<evidence type="ECO:0000256" key="10">
    <source>
        <dbReference type="ARBA" id="ARBA00022963"/>
    </source>
</evidence>
<feature type="domain" description="Cyclic nucleotide-binding" evidence="15">
    <location>
        <begin position="149"/>
        <end position="249"/>
    </location>
</feature>
<keyword evidence="6" id="KW-0116">cAMP-binding</keyword>
<keyword evidence="9" id="KW-0256">Endoplasmic reticulum</keyword>
<feature type="domain" description="Cyclic nucleotide-binding" evidence="15">
    <location>
        <begin position="41"/>
        <end position="143"/>
    </location>
</feature>
<comment type="similarity">
    <text evidence="3">Belongs to the NTE family.</text>
</comment>
<proteinExistence type="inferred from homology"/>
<name>A0A7D9KZZ1_PARCT</name>
<dbReference type="GO" id="GO:0004622">
    <property type="term" value="F:phosphatidylcholine lysophospholipase activity"/>
    <property type="evidence" value="ECO:0007669"/>
    <property type="project" value="UniProtKB-EC"/>
</dbReference>
<evidence type="ECO:0000313" key="17">
    <source>
        <dbReference type="Proteomes" id="UP001152795"/>
    </source>
</evidence>